<dbReference type="PANTHER" id="PTHR31140">
    <property type="entry name" value="B3 DOMAIN-CONTAINING TRANSCRIPTION FACTOR ABI3"/>
    <property type="match status" value="1"/>
</dbReference>
<keyword evidence="4" id="KW-0804">Transcription</keyword>
<evidence type="ECO:0000256" key="5">
    <source>
        <dbReference type="ARBA" id="ARBA00023242"/>
    </source>
</evidence>
<keyword evidence="2" id="KW-0805">Transcription regulation</keyword>
<reference evidence="8 9" key="1">
    <citation type="submission" date="2019-09" db="EMBL/GenBank/DDBJ databases">
        <title>A chromosome-level genome assembly of the Chinese tupelo Nyssa sinensis.</title>
        <authorList>
            <person name="Yang X."/>
            <person name="Kang M."/>
            <person name="Yang Y."/>
            <person name="Xiong H."/>
            <person name="Wang M."/>
            <person name="Zhang Z."/>
            <person name="Wang Z."/>
            <person name="Wu H."/>
            <person name="Ma T."/>
            <person name="Liu J."/>
            <person name="Xi Z."/>
        </authorList>
    </citation>
    <scope>NUCLEOTIDE SEQUENCE [LARGE SCALE GENOMIC DNA]</scope>
    <source>
        <strain evidence="8">J267</strain>
        <tissue evidence="8">Leaf</tissue>
    </source>
</reference>
<dbReference type="Proteomes" id="UP000325577">
    <property type="component" value="Linkage Group LG0"/>
</dbReference>
<protein>
    <recommendedName>
        <fullName evidence="7">TF-B3 domain-containing protein</fullName>
    </recommendedName>
</protein>
<dbReference type="PANTHER" id="PTHR31140:SF139">
    <property type="entry name" value="B3 DOMAIN-CONTAINING PROTEIN OS02G0455900-RELATED"/>
    <property type="match status" value="1"/>
</dbReference>
<feature type="compositionally biased region" description="Basic and acidic residues" evidence="6">
    <location>
        <begin position="409"/>
        <end position="421"/>
    </location>
</feature>
<sequence>MSERTDTLGLGDGEKTKMKPSPEHEEKQNSSKKRSHTTQEDRDQPSIDFTSESEPRYYTVTHILCKIDLFSLFPRLRTFKESRNMSKSTHDKGEKTKTKPSPEHEKQNSSPTTLTPAVASLQELPGGMTVEAHGEGTITISVISPSKKHSCTTQDHYQSSIDNTSESEPRQAKFLFKKKLTRSDVKPSGELVIPRGCCAHFHAVETTIEGTSNTRQLWVEDEKEKQTMKMTLRMRANQNVITNGWNKFVKKHNLRAKDDVHFYKPNLQPKEGNLFLLKYSGATDDRSNRFRQAKLLFEKELTRSDAHSSHRNGLVIPQTYWDHFPALEMTNEGTSKRKQIYCFDDRKKREREMNVRPQGDKLVIGKGWIKFVKEHNLRANDVVRFYKPNQPEAGNFNFILTFVRSNMPNRDDSSNKDKNDRDEDGSTVGGSTEQGVDDDDSTVWGNIEQGEDEDDSTDKGQH</sequence>
<feature type="region of interest" description="Disordered" evidence="6">
    <location>
        <begin position="83"/>
        <end position="115"/>
    </location>
</feature>
<dbReference type="AlphaFoldDB" id="A0A5J5C966"/>
<dbReference type="SUPFAM" id="SSF101936">
    <property type="entry name" value="DNA-binding pseudobarrel domain"/>
    <property type="match status" value="2"/>
</dbReference>
<keyword evidence="3" id="KW-0238">DNA-binding</keyword>
<feature type="domain" description="TF-B3" evidence="7">
    <location>
        <begin position="176"/>
        <end position="282"/>
    </location>
</feature>
<comment type="subcellular location">
    <subcellularLocation>
        <location evidence="1">Nucleus</location>
    </subcellularLocation>
</comment>
<keyword evidence="5" id="KW-0539">Nucleus</keyword>
<accession>A0A5J5C966</accession>
<dbReference type="GO" id="GO:0003677">
    <property type="term" value="F:DNA binding"/>
    <property type="evidence" value="ECO:0007669"/>
    <property type="project" value="UniProtKB-KW"/>
</dbReference>
<feature type="compositionally biased region" description="Basic and acidic residues" evidence="6">
    <location>
        <begin position="1"/>
        <end position="29"/>
    </location>
</feature>
<feature type="region of interest" description="Disordered" evidence="6">
    <location>
        <begin position="1"/>
        <end position="51"/>
    </location>
</feature>
<name>A0A5J5C966_9ASTE</name>
<evidence type="ECO:0000256" key="2">
    <source>
        <dbReference type="ARBA" id="ARBA00023015"/>
    </source>
</evidence>
<dbReference type="InterPro" id="IPR015300">
    <property type="entry name" value="DNA-bd_pseudobarrel_sf"/>
</dbReference>
<keyword evidence="9" id="KW-1185">Reference proteome</keyword>
<evidence type="ECO:0000256" key="6">
    <source>
        <dbReference type="SAM" id="MobiDB-lite"/>
    </source>
</evidence>
<dbReference type="SMART" id="SM01019">
    <property type="entry name" value="B3"/>
    <property type="match status" value="2"/>
</dbReference>
<dbReference type="Pfam" id="PF02362">
    <property type="entry name" value="B3"/>
    <property type="match status" value="2"/>
</dbReference>
<dbReference type="GO" id="GO:0005634">
    <property type="term" value="C:nucleus"/>
    <property type="evidence" value="ECO:0007669"/>
    <property type="project" value="UniProtKB-SubCell"/>
</dbReference>
<evidence type="ECO:0000256" key="3">
    <source>
        <dbReference type="ARBA" id="ARBA00023125"/>
    </source>
</evidence>
<feature type="region of interest" description="Disordered" evidence="6">
    <location>
        <begin position="407"/>
        <end position="462"/>
    </location>
</feature>
<evidence type="ECO:0000256" key="4">
    <source>
        <dbReference type="ARBA" id="ARBA00023163"/>
    </source>
</evidence>
<dbReference type="OrthoDB" id="1587662at2759"/>
<dbReference type="Gene3D" id="2.40.330.10">
    <property type="entry name" value="DNA-binding pseudobarrel domain"/>
    <property type="match status" value="2"/>
</dbReference>
<dbReference type="InterPro" id="IPR003340">
    <property type="entry name" value="B3_DNA-bd"/>
</dbReference>
<dbReference type="CDD" id="cd10017">
    <property type="entry name" value="B3_DNA"/>
    <property type="match status" value="2"/>
</dbReference>
<feature type="domain" description="TF-B3" evidence="7">
    <location>
        <begin position="299"/>
        <end position="406"/>
    </location>
</feature>
<proteinExistence type="predicted"/>
<evidence type="ECO:0000313" key="8">
    <source>
        <dbReference type="EMBL" id="KAA8550592.1"/>
    </source>
</evidence>
<evidence type="ECO:0000313" key="9">
    <source>
        <dbReference type="Proteomes" id="UP000325577"/>
    </source>
</evidence>
<dbReference type="InterPro" id="IPR044800">
    <property type="entry name" value="LEC2-like"/>
</dbReference>
<organism evidence="8 9">
    <name type="scientific">Nyssa sinensis</name>
    <dbReference type="NCBI Taxonomy" id="561372"/>
    <lineage>
        <taxon>Eukaryota</taxon>
        <taxon>Viridiplantae</taxon>
        <taxon>Streptophyta</taxon>
        <taxon>Embryophyta</taxon>
        <taxon>Tracheophyta</taxon>
        <taxon>Spermatophyta</taxon>
        <taxon>Magnoliopsida</taxon>
        <taxon>eudicotyledons</taxon>
        <taxon>Gunneridae</taxon>
        <taxon>Pentapetalae</taxon>
        <taxon>asterids</taxon>
        <taxon>Cornales</taxon>
        <taxon>Nyssaceae</taxon>
        <taxon>Nyssa</taxon>
    </lineage>
</organism>
<dbReference type="GO" id="GO:0003700">
    <property type="term" value="F:DNA-binding transcription factor activity"/>
    <property type="evidence" value="ECO:0007669"/>
    <property type="project" value="InterPro"/>
</dbReference>
<gene>
    <name evidence="8" type="ORF">F0562_002276</name>
</gene>
<dbReference type="PROSITE" id="PS50863">
    <property type="entry name" value="B3"/>
    <property type="match status" value="2"/>
</dbReference>
<evidence type="ECO:0000256" key="1">
    <source>
        <dbReference type="ARBA" id="ARBA00004123"/>
    </source>
</evidence>
<dbReference type="EMBL" id="CM018031">
    <property type="protein sequence ID" value="KAA8550592.1"/>
    <property type="molecule type" value="Genomic_DNA"/>
</dbReference>
<evidence type="ECO:0000259" key="7">
    <source>
        <dbReference type="PROSITE" id="PS50863"/>
    </source>
</evidence>
<feature type="compositionally biased region" description="Basic and acidic residues" evidence="6">
    <location>
        <begin position="83"/>
        <end position="107"/>
    </location>
</feature>